<evidence type="ECO:0000256" key="4">
    <source>
        <dbReference type="SAM" id="Coils"/>
    </source>
</evidence>
<feature type="coiled-coil region" evidence="4">
    <location>
        <begin position="497"/>
        <end position="538"/>
    </location>
</feature>
<evidence type="ECO:0000256" key="5">
    <source>
        <dbReference type="SAM" id="MobiDB-lite"/>
    </source>
</evidence>
<dbReference type="PANTHER" id="PTHR28664">
    <property type="entry name" value="TIGHT JUNCTION-ASSOCIATED PROTEIN 1"/>
    <property type="match status" value="1"/>
</dbReference>
<sequence>WLKQPGQEETKASPGLLSIPEPLGTGSRAATGPLARLSRRQEARLPFSRFLDEVAVRVLDPGTLEAFWGPRGRSPEPSPGEQDPGLAREPLAGSAAPEKTLALSPELSSEVAPEAASRGGPGRATETRVGGSKHGGPAASPQRPPSPGTRTSRIPQCLRVCGQWRCLAHDRNPVPGTMVAVKSAMQKGSRAPCLAPPAPKPSSQEVRSRPGRKRSGLFAGARRVNGSRSARRGRGAHASCLLTLSFGFSQASAADMEKLSSPASDCLKNPSCDTQIFADISESRLAVGTRSRCTANPKLLFFVLALSTPGSTRPLRAPRLQSCQLPARGSALMGTPASASVKLAVADAHRETVAVPYRAYDMWEAVQGRGGTVGLGWVIHPPLSHPPPSPDRPQAGLRSPWVPSCLGQPRILQGRLARSSPSLWDRHPSHICINSPDKAQRGGGNQPSRLLKLSAAARPAAACRCSALQEQKGELRKRLSYTTHKLEKLETEFDSTRHYLEIELRRAQEELEKVTEKLRRIQSNYMALQRINQELEDKLYRMGQHYEEEKRALSHEIVALNSHLLEAKVTIDKLSEDNELYRKDCNLAAQLLQCSQTYGRGHKVSELPSEFQEHVSLHMEKQGCSLPSPLCRPAYADSVPPCVLAKVLEKPDPGSLSSHLSDASARDLAFRDRLEKPGPRPPYKGDIYCSDTALYCPEERRRDRRPSADGPVTDVGFLRAQNSTDSAAEEEEPEAAAYPAGYRHGAFGGYAASLPTSSSYSSFSAASEEKEHAQASTLTASQQAIYLNSRDELFGRTPPAAYGSSPRYASAAAAVAAPLEAEAAPGFARTVSPYPAEPYRFPVSPGPQPALMPPNLWNLRAKPGSARLAAEDVRGQWRPLSVEDIGAYPFPAAAAAAAAAPGRASPGGFNDRYFGAGGGPGDKAEGRASPLYASYKADSFSEGDDLSQGHLAEPRYLRAAGDLSLSPGRSAEPLPSYAASEGERERLGVQLCGAGGSPEPEHSPRSSRDSLEPSSMEASPEMHPGARLSPQPAFPRTGGSGLSRKDSLTKAQLYGTLLN</sequence>
<dbReference type="PANTHER" id="PTHR28664:SF2">
    <property type="entry name" value="BRAIN-ENRICHED GUANYLATE KINASE-ASSOCIATED PROTEIN"/>
    <property type="match status" value="1"/>
</dbReference>
<feature type="compositionally biased region" description="Low complexity" evidence="5">
    <location>
        <begin position="219"/>
        <end position="228"/>
    </location>
</feature>
<name>A0A4U1F2I8_MONMO</name>
<keyword evidence="2" id="KW-0597">Phosphoprotein</keyword>
<proteinExistence type="predicted"/>
<dbReference type="AlphaFoldDB" id="A0A4U1F2I8"/>
<dbReference type="GO" id="GO:0016020">
    <property type="term" value="C:membrane"/>
    <property type="evidence" value="ECO:0007669"/>
    <property type="project" value="UniProtKB-SubCell"/>
</dbReference>
<reference evidence="7" key="1">
    <citation type="journal article" date="2019" name="IScience">
        <title>Narwhal Genome Reveals Long-Term Low Genetic Diversity despite Current Large Abundance Size.</title>
        <authorList>
            <person name="Westbury M.V."/>
            <person name="Petersen B."/>
            <person name="Garde E."/>
            <person name="Heide-Jorgensen M.P."/>
            <person name="Lorenzen E.D."/>
        </authorList>
    </citation>
    <scope>NUCLEOTIDE SEQUENCE [LARGE SCALE GENOMIC DNA]</scope>
</reference>
<dbReference type="EMBL" id="RWIC01000461">
    <property type="protein sequence ID" value="TKC43499.1"/>
    <property type="molecule type" value="Genomic_DNA"/>
</dbReference>
<evidence type="ECO:0008006" key="8">
    <source>
        <dbReference type="Google" id="ProtNLM"/>
    </source>
</evidence>
<dbReference type="Proteomes" id="UP000308365">
    <property type="component" value="Unassembled WGS sequence"/>
</dbReference>
<accession>A0A4U1F2I8</accession>
<gene>
    <name evidence="6" type="ORF">EI555_020480</name>
</gene>
<keyword evidence="3" id="KW-0472">Membrane</keyword>
<feature type="compositionally biased region" description="Basic and acidic residues" evidence="5">
    <location>
        <begin position="1"/>
        <end position="11"/>
    </location>
</feature>
<evidence type="ECO:0000256" key="1">
    <source>
        <dbReference type="ARBA" id="ARBA00004170"/>
    </source>
</evidence>
<dbReference type="InterPro" id="IPR043441">
    <property type="entry name" value="Tjap1/BEGAIN"/>
</dbReference>
<feature type="compositionally biased region" description="Basic and acidic residues" evidence="5">
    <location>
        <begin position="999"/>
        <end position="1011"/>
    </location>
</feature>
<evidence type="ECO:0000313" key="7">
    <source>
        <dbReference type="Proteomes" id="UP000308365"/>
    </source>
</evidence>
<feature type="region of interest" description="Disordered" evidence="5">
    <location>
        <begin position="183"/>
        <end position="232"/>
    </location>
</feature>
<feature type="region of interest" description="Disordered" evidence="5">
    <location>
        <begin position="65"/>
        <end position="153"/>
    </location>
</feature>
<organism evidence="6 7">
    <name type="scientific">Monodon monoceros</name>
    <name type="common">Narwhal</name>
    <name type="synonym">Ceratodon monodon</name>
    <dbReference type="NCBI Taxonomy" id="40151"/>
    <lineage>
        <taxon>Eukaryota</taxon>
        <taxon>Metazoa</taxon>
        <taxon>Chordata</taxon>
        <taxon>Craniata</taxon>
        <taxon>Vertebrata</taxon>
        <taxon>Euteleostomi</taxon>
        <taxon>Mammalia</taxon>
        <taxon>Eutheria</taxon>
        <taxon>Laurasiatheria</taxon>
        <taxon>Artiodactyla</taxon>
        <taxon>Whippomorpha</taxon>
        <taxon>Cetacea</taxon>
        <taxon>Odontoceti</taxon>
        <taxon>Monodontidae</taxon>
        <taxon>Monodon</taxon>
    </lineage>
</organism>
<comment type="caution">
    <text evidence="6">The sequence shown here is derived from an EMBL/GenBank/DDBJ whole genome shotgun (WGS) entry which is preliminary data.</text>
</comment>
<feature type="region of interest" description="Disordered" evidence="5">
    <location>
        <begin position="963"/>
        <end position="1059"/>
    </location>
</feature>
<dbReference type="GO" id="GO:0045202">
    <property type="term" value="C:synapse"/>
    <property type="evidence" value="ECO:0007669"/>
    <property type="project" value="TreeGrafter"/>
</dbReference>
<evidence type="ECO:0000256" key="3">
    <source>
        <dbReference type="ARBA" id="ARBA00023136"/>
    </source>
</evidence>
<feature type="region of interest" description="Disordered" evidence="5">
    <location>
        <begin position="1"/>
        <end position="33"/>
    </location>
</feature>
<feature type="non-terminal residue" evidence="6">
    <location>
        <position position="1"/>
    </location>
</feature>
<evidence type="ECO:0000313" key="6">
    <source>
        <dbReference type="EMBL" id="TKC43499.1"/>
    </source>
</evidence>
<keyword evidence="4" id="KW-0175">Coiled coil</keyword>
<protein>
    <recommendedName>
        <fullName evidence="8">Brain-enriched guanylate kinase-associated protein</fullName>
    </recommendedName>
</protein>
<comment type="subcellular location">
    <subcellularLocation>
        <location evidence="1">Membrane</location>
        <topology evidence="1">Peripheral membrane protein</topology>
    </subcellularLocation>
</comment>
<evidence type="ECO:0000256" key="2">
    <source>
        <dbReference type="ARBA" id="ARBA00022553"/>
    </source>
</evidence>